<reference evidence="1 2" key="1">
    <citation type="journal article" date="2016" name="Nat. Commun.">
        <title>Thousands of microbial genomes shed light on interconnected biogeochemical processes in an aquifer system.</title>
        <authorList>
            <person name="Anantharaman K."/>
            <person name="Brown C.T."/>
            <person name="Hug L.A."/>
            <person name="Sharon I."/>
            <person name="Castelle C.J."/>
            <person name="Probst A.J."/>
            <person name="Thomas B.C."/>
            <person name="Singh A."/>
            <person name="Wilkins M.J."/>
            <person name="Karaoz U."/>
            <person name="Brodie E.L."/>
            <person name="Williams K.H."/>
            <person name="Hubbard S.S."/>
            <person name="Banfield J.F."/>
        </authorList>
    </citation>
    <scope>NUCLEOTIDE SEQUENCE [LARGE SCALE GENOMIC DNA]</scope>
</reference>
<comment type="caution">
    <text evidence="1">The sequence shown here is derived from an EMBL/GenBank/DDBJ whole genome shotgun (WGS) entry which is preliminary data.</text>
</comment>
<dbReference type="EMBL" id="MGFU01000029">
    <property type="protein sequence ID" value="OGM12588.1"/>
    <property type="molecule type" value="Genomic_DNA"/>
</dbReference>
<dbReference type="Proteomes" id="UP000179013">
    <property type="component" value="Unassembled WGS sequence"/>
</dbReference>
<evidence type="ECO:0000313" key="1">
    <source>
        <dbReference type="EMBL" id="OGM12588.1"/>
    </source>
</evidence>
<dbReference type="AlphaFoldDB" id="A0A1F7XDV3"/>
<organism evidence="1 2">
    <name type="scientific">Candidatus Woesebacteria bacterium RBG_16_39_8b</name>
    <dbReference type="NCBI Taxonomy" id="1802482"/>
    <lineage>
        <taxon>Bacteria</taxon>
        <taxon>Candidatus Woeseibacteriota</taxon>
    </lineage>
</organism>
<accession>A0A1F7XDV3</accession>
<evidence type="ECO:0000313" key="2">
    <source>
        <dbReference type="Proteomes" id="UP000179013"/>
    </source>
</evidence>
<name>A0A1F7XDV3_9BACT</name>
<gene>
    <name evidence="1" type="ORF">A2V80_00035</name>
</gene>
<proteinExistence type="predicted"/>
<protein>
    <submittedName>
        <fullName evidence="1">Uncharacterized protein</fullName>
    </submittedName>
</protein>
<sequence>MIKKFFLLFGLILIIGLGVFAGNAYTQGPTEYDRLYQEYSLKVEEYRRSRDEYILARSQYLKFKTLTSQNTAKEKTIIFLQARDEVVVSYIKTVIEKLKETQGIPDATRDAVITRLNDEATWFSDHKGRVSAAGSLEDLVSDSDEAKKRYELIDPLLYEALSVLSSGRVNRYRERLDDTFASVKSKVTEIREEDREEYKFETRKLEIIDRWIFDTEGRIIRSQEKLVEADGLIAGFTSAKIRGASNYNEVLEVLGESQQYLKEASLFVKEIIREIKTED</sequence>